<gene>
    <name evidence="1" type="ORF">OJ996_24615</name>
</gene>
<protein>
    <submittedName>
        <fullName evidence="1">Uncharacterized protein</fullName>
    </submittedName>
</protein>
<evidence type="ECO:0000313" key="2">
    <source>
        <dbReference type="Proteomes" id="UP001165653"/>
    </source>
</evidence>
<evidence type="ECO:0000313" key="1">
    <source>
        <dbReference type="EMBL" id="MCW1916794.1"/>
    </source>
</evidence>
<reference evidence="1" key="1">
    <citation type="submission" date="2022-10" db="EMBL/GenBank/DDBJ databases">
        <title>Luteolibacter sp. GHJ8, whole genome shotgun sequencing project.</title>
        <authorList>
            <person name="Zhao G."/>
            <person name="Shen L."/>
        </authorList>
    </citation>
    <scope>NUCLEOTIDE SEQUENCE</scope>
    <source>
        <strain evidence="1">GHJ8</strain>
    </source>
</reference>
<keyword evidence="2" id="KW-1185">Reference proteome</keyword>
<comment type="caution">
    <text evidence="1">The sequence shown here is derived from an EMBL/GenBank/DDBJ whole genome shotgun (WGS) entry which is preliminary data.</text>
</comment>
<organism evidence="1 2">
    <name type="scientific">Luteolibacter rhizosphaerae</name>
    <dbReference type="NCBI Taxonomy" id="2989719"/>
    <lineage>
        <taxon>Bacteria</taxon>
        <taxon>Pseudomonadati</taxon>
        <taxon>Verrucomicrobiota</taxon>
        <taxon>Verrucomicrobiia</taxon>
        <taxon>Verrucomicrobiales</taxon>
        <taxon>Verrucomicrobiaceae</taxon>
        <taxon>Luteolibacter</taxon>
    </lineage>
</organism>
<dbReference type="RefSeq" id="WP_264516396.1">
    <property type="nucleotide sequence ID" value="NZ_JAPDDR010000018.1"/>
</dbReference>
<accession>A0ABT3GB17</accession>
<dbReference type="Gene3D" id="4.10.410.40">
    <property type="match status" value="1"/>
</dbReference>
<name>A0ABT3GB17_9BACT</name>
<dbReference type="Proteomes" id="UP001165653">
    <property type="component" value="Unassembled WGS sequence"/>
</dbReference>
<proteinExistence type="predicted"/>
<dbReference type="EMBL" id="JAPDDR010000018">
    <property type="protein sequence ID" value="MCW1916794.1"/>
    <property type="molecule type" value="Genomic_DNA"/>
</dbReference>
<sequence length="288" mass="30033">MKGNCSKLQRYNGTNWDTVSEKVSMSGPGLSRETVEEEDVIDCDASGGNKFKQKSPGTKEIGDITVEIKWNPTVPTGTKQVERATAAGIVSAGGNALVTITKAGMTGSPIALNIPVSPGSPGSWAGEVRNYLATHAAAANIRAVAEVIDGAGTFIDLRALDAAADDATFNIALATGTATGITAAPNSATLVAGVAGADNDENHHLFEDDFDKETATFWRIVHPNNAATGVLVHATVKEVGEPNYEPNQTVKRSIVIEPTGRHYKAGNAIAAEVLPVGITAPQDHYGHH</sequence>